<protein>
    <submittedName>
        <fullName evidence="1">Uncharacterized protein</fullName>
    </submittedName>
</protein>
<evidence type="ECO:0000313" key="1">
    <source>
        <dbReference type="EMBL" id="SNQ58934.1"/>
    </source>
</evidence>
<proteinExistence type="predicted"/>
<evidence type="ECO:0000313" key="2">
    <source>
        <dbReference type="Proteomes" id="UP000218615"/>
    </source>
</evidence>
<keyword evidence="2" id="KW-1185">Reference proteome</keyword>
<name>A0A284VI52_9EURY</name>
<dbReference type="Proteomes" id="UP000218615">
    <property type="component" value="Unassembled WGS sequence"/>
</dbReference>
<dbReference type="EMBL" id="FZMP01000002">
    <property type="protein sequence ID" value="SNQ58934.1"/>
    <property type="molecule type" value="Genomic_DNA"/>
</dbReference>
<dbReference type="AlphaFoldDB" id="A0A284VI52"/>
<reference evidence="2" key="1">
    <citation type="submission" date="2017-06" db="EMBL/GenBank/DDBJ databases">
        <authorList>
            <person name="Cremers G."/>
        </authorList>
    </citation>
    <scope>NUCLEOTIDE SEQUENCE [LARGE SCALE GENOMIC DNA]</scope>
</reference>
<gene>
    <name evidence="1" type="ORF">MNV_100004</name>
</gene>
<dbReference type="OrthoDB" id="140655at2157"/>
<dbReference type="RefSeq" id="WP_096203354.1">
    <property type="nucleotide sequence ID" value="NZ_FZMP01000002.1"/>
</dbReference>
<organism evidence="1 2">
    <name type="scientific">Candidatus Methanoperedens nitratireducens</name>
    <dbReference type="NCBI Taxonomy" id="1392998"/>
    <lineage>
        <taxon>Archaea</taxon>
        <taxon>Methanobacteriati</taxon>
        <taxon>Methanobacteriota</taxon>
        <taxon>Stenosarchaea group</taxon>
        <taxon>Methanomicrobia</taxon>
        <taxon>Methanosarcinales</taxon>
        <taxon>ANME-2 cluster</taxon>
        <taxon>Candidatus Methanoperedentaceae</taxon>
        <taxon>Candidatus Methanoperedens</taxon>
    </lineage>
</organism>
<sequence length="308" mass="33627">MLLFIGGSIAVSEQTKSELKNNTAVTKNKTLNHPINPVHLLPGQEILPNGVIVNISDLNASIIKSGNVTLSNASTQGMARINAIHETEWHLRQTLNLSRNDVLSMACNAAGECSYKVTKHIETTATSSKIPTYNNWTESASYYENGGNNFFAAHWRVPSSPTGPTGQTIFLFPGLEPESSPLNILQPVLQWGQGGRNRWELQSYYVIGNQINDTGIIVNASEGDTVFGVIQQYPNGSGHWYVDAYDLTSGGSSSISVSSLSNVYPYVYGAALEVYNVNTCNQFPGSTDFYNIVVDNVTPSWTPRQTTR</sequence>
<accession>A0A284VI52</accession>